<evidence type="ECO:0000256" key="1">
    <source>
        <dbReference type="ARBA" id="ARBA00007469"/>
    </source>
</evidence>
<dbReference type="GO" id="GO:0003723">
    <property type="term" value="F:RNA binding"/>
    <property type="evidence" value="ECO:0007669"/>
    <property type="project" value="InterPro"/>
</dbReference>
<evidence type="ECO:0000256" key="2">
    <source>
        <dbReference type="ARBA" id="ARBA00022722"/>
    </source>
</evidence>
<evidence type="ECO:0000313" key="5">
    <source>
        <dbReference type="EMBL" id="GAU10946.1"/>
    </source>
</evidence>
<proteinExistence type="inferred from homology"/>
<dbReference type="GO" id="GO:0005576">
    <property type="term" value="C:extracellular region"/>
    <property type="evidence" value="ECO:0007669"/>
    <property type="project" value="TreeGrafter"/>
</dbReference>
<keyword evidence="3" id="KW-0456">Lyase</keyword>
<dbReference type="GO" id="GO:0033897">
    <property type="term" value="F:ribonuclease T2 activity"/>
    <property type="evidence" value="ECO:0007669"/>
    <property type="project" value="InterPro"/>
</dbReference>
<dbReference type="PANTHER" id="PTHR11240:SF22">
    <property type="entry name" value="RIBONUCLEASE T2"/>
    <property type="match status" value="1"/>
</dbReference>
<evidence type="ECO:0000256" key="4">
    <source>
        <dbReference type="RuleBase" id="RU004328"/>
    </source>
</evidence>
<organism evidence="5 6">
    <name type="scientific">Trifolium subterraneum</name>
    <name type="common">Subterranean clover</name>
    <dbReference type="NCBI Taxonomy" id="3900"/>
    <lineage>
        <taxon>Eukaryota</taxon>
        <taxon>Viridiplantae</taxon>
        <taxon>Streptophyta</taxon>
        <taxon>Embryophyta</taxon>
        <taxon>Tracheophyta</taxon>
        <taxon>Spermatophyta</taxon>
        <taxon>Magnoliopsida</taxon>
        <taxon>eudicotyledons</taxon>
        <taxon>Gunneridae</taxon>
        <taxon>Pentapetalae</taxon>
        <taxon>rosids</taxon>
        <taxon>fabids</taxon>
        <taxon>Fabales</taxon>
        <taxon>Fabaceae</taxon>
        <taxon>Papilionoideae</taxon>
        <taxon>50 kb inversion clade</taxon>
        <taxon>NPAAA clade</taxon>
        <taxon>Hologalegina</taxon>
        <taxon>IRL clade</taxon>
        <taxon>Trifolieae</taxon>
        <taxon>Trifolium</taxon>
    </lineage>
</organism>
<evidence type="ECO:0000313" key="6">
    <source>
        <dbReference type="Proteomes" id="UP000242715"/>
    </source>
</evidence>
<keyword evidence="6" id="KW-1185">Reference proteome</keyword>
<dbReference type="PANTHER" id="PTHR11240">
    <property type="entry name" value="RIBONUCLEASE T2"/>
    <property type="match status" value="1"/>
</dbReference>
<comment type="similarity">
    <text evidence="1 4">Belongs to the RNase T2 family.</text>
</comment>
<evidence type="ECO:0000256" key="3">
    <source>
        <dbReference type="ARBA" id="ARBA00023239"/>
    </source>
</evidence>
<dbReference type="SUPFAM" id="SSF55895">
    <property type="entry name" value="Ribonuclease Rh-like"/>
    <property type="match status" value="1"/>
</dbReference>
<dbReference type="InterPro" id="IPR001568">
    <property type="entry name" value="RNase_T2-like"/>
</dbReference>
<gene>
    <name evidence="5" type="ORF">TSUD_112400</name>
</gene>
<dbReference type="AlphaFoldDB" id="A0A2Z6MGX4"/>
<dbReference type="InterPro" id="IPR018188">
    <property type="entry name" value="RNase_T2_His_AS_1"/>
</dbReference>
<accession>A0A2Z6MGX4</accession>
<dbReference type="InterPro" id="IPR036430">
    <property type="entry name" value="RNase_T2-like_sf"/>
</dbReference>
<protein>
    <submittedName>
        <fullName evidence="5">Uncharacterized protein</fullName>
    </submittedName>
</protein>
<keyword evidence="2" id="KW-0540">Nuclease</keyword>
<reference evidence="6" key="1">
    <citation type="journal article" date="2017" name="Front. Plant Sci.">
        <title>Climate Clever Clovers: New Paradigm to Reduce the Environmental Footprint of Ruminants by Breeding Low Methanogenic Forages Utilizing Haplotype Variation.</title>
        <authorList>
            <person name="Kaur P."/>
            <person name="Appels R."/>
            <person name="Bayer P.E."/>
            <person name="Keeble-Gagnere G."/>
            <person name="Wang J."/>
            <person name="Hirakawa H."/>
            <person name="Shirasawa K."/>
            <person name="Vercoe P."/>
            <person name="Stefanova K."/>
            <person name="Durmic Z."/>
            <person name="Nichols P."/>
            <person name="Revell C."/>
            <person name="Isobe S.N."/>
            <person name="Edwards D."/>
            <person name="Erskine W."/>
        </authorList>
    </citation>
    <scope>NUCLEOTIDE SEQUENCE [LARGE SCALE GENOMIC DNA]</scope>
    <source>
        <strain evidence="6">cv. Daliak</strain>
    </source>
</reference>
<dbReference type="OrthoDB" id="1423801at2759"/>
<dbReference type="PROSITE" id="PS00530">
    <property type="entry name" value="RNASE_T2_1"/>
    <property type="match status" value="1"/>
</dbReference>
<dbReference type="Pfam" id="PF00445">
    <property type="entry name" value="Ribonuclease_T2"/>
    <property type="match status" value="1"/>
</dbReference>
<dbReference type="GO" id="GO:0006401">
    <property type="term" value="P:RNA catabolic process"/>
    <property type="evidence" value="ECO:0007669"/>
    <property type="project" value="TreeGrafter"/>
</dbReference>
<name>A0A2Z6MGX4_TRISU</name>
<keyword evidence="2" id="KW-0378">Hydrolase</keyword>
<sequence>MVHQWGPAQCRVYHFNCRNTPAHDKFLVHGLWPSNFSDPQPRDCVLSSPQDQVLDMKKLPKNLVKKLSISWRSLIGDDEAFWISQWRSHGTCSFPKFGQAKYFWLANSLWENMDLFDMLKKEGIEPKPSKMYYQTDIIQAIKKHHFEGQVAIKPEFHCRGSELLEIRLCINHDGIDYINCTSGAATYGNKLCGQKFEWFI</sequence>
<dbReference type="Gene3D" id="3.90.730.10">
    <property type="entry name" value="Ribonuclease T2-like"/>
    <property type="match status" value="1"/>
</dbReference>
<dbReference type="Proteomes" id="UP000242715">
    <property type="component" value="Unassembled WGS sequence"/>
</dbReference>
<dbReference type="EMBL" id="DF973112">
    <property type="protein sequence ID" value="GAU10946.1"/>
    <property type="molecule type" value="Genomic_DNA"/>
</dbReference>